<keyword evidence="1" id="KW-0963">Cytoplasm</keyword>
<evidence type="ECO:0000256" key="1">
    <source>
        <dbReference type="ARBA" id="ARBA00022490"/>
    </source>
</evidence>
<dbReference type="SUPFAM" id="SSF158221">
    <property type="entry name" value="YnzC-like"/>
    <property type="match status" value="1"/>
</dbReference>
<proteinExistence type="inferred from homology"/>
<dbReference type="HAMAP" id="MF_01103">
    <property type="entry name" value="UPF0291"/>
    <property type="match status" value="1"/>
</dbReference>
<dbReference type="EMBL" id="VSSQ01072909">
    <property type="protein sequence ID" value="MPN24163.1"/>
    <property type="molecule type" value="Genomic_DNA"/>
</dbReference>
<name>A0A645GKC2_9ZZZZ</name>
<sequence>MEQSKINRINELAKKSKEIGLTPEELVEQKELRAEFIRDFRGNLEAQLDNVYIEHADGSKEKLQKKNP</sequence>
<dbReference type="PANTHER" id="PTHR37300">
    <property type="entry name" value="UPF0291 PROTEIN CBO2609/CLC_2481"/>
    <property type="match status" value="1"/>
</dbReference>
<comment type="caution">
    <text evidence="2">The sequence shown here is derived from an EMBL/GenBank/DDBJ whole genome shotgun (WGS) entry which is preliminary data.</text>
</comment>
<dbReference type="PANTHER" id="PTHR37300:SF1">
    <property type="entry name" value="UPF0291 PROTEIN YNZC"/>
    <property type="match status" value="1"/>
</dbReference>
<reference evidence="2" key="1">
    <citation type="submission" date="2019-08" db="EMBL/GenBank/DDBJ databases">
        <authorList>
            <person name="Kucharzyk K."/>
            <person name="Murdoch R.W."/>
            <person name="Higgins S."/>
            <person name="Loffler F."/>
        </authorList>
    </citation>
    <scope>NUCLEOTIDE SEQUENCE</scope>
</reference>
<protein>
    <submittedName>
        <fullName evidence="2">Uncharacterized protein</fullName>
    </submittedName>
</protein>
<evidence type="ECO:0000313" key="2">
    <source>
        <dbReference type="EMBL" id="MPN24163.1"/>
    </source>
</evidence>
<dbReference type="Gene3D" id="1.10.287.540">
    <property type="entry name" value="Helix hairpin bin"/>
    <property type="match status" value="1"/>
</dbReference>
<dbReference type="AlphaFoldDB" id="A0A645GKC2"/>
<organism evidence="2">
    <name type="scientific">bioreactor metagenome</name>
    <dbReference type="NCBI Taxonomy" id="1076179"/>
    <lineage>
        <taxon>unclassified sequences</taxon>
        <taxon>metagenomes</taxon>
        <taxon>ecological metagenomes</taxon>
    </lineage>
</organism>
<accession>A0A645GKC2</accession>
<dbReference type="InterPro" id="IPR009242">
    <property type="entry name" value="DUF896"/>
</dbReference>
<dbReference type="Pfam" id="PF05979">
    <property type="entry name" value="DUF896"/>
    <property type="match status" value="1"/>
</dbReference>
<gene>
    <name evidence="2" type="ORF">SDC9_171557</name>
</gene>